<dbReference type="HOGENOM" id="CLU_1423244_0_0_1"/>
<evidence type="ECO:0000313" key="2">
    <source>
        <dbReference type="EMBL" id="EFA12238.2"/>
    </source>
</evidence>
<evidence type="ECO:0000313" key="3">
    <source>
        <dbReference type="Proteomes" id="UP000007266"/>
    </source>
</evidence>
<gene>
    <name evidence="2" type="primary">AUGUSTUS-3.0.2_02045</name>
    <name evidence="2" type="ORF">TcasGA2_TC002045</name>
</gene>
<dbReference type="InParanoid" id="D7ELL2"/>
<dbReference type="AlphaFoldDB" id="D7ELL2"/>
<dbReference type="Proteomes" id="UP000007266">
    <property type="component" value="Unassembled WGS sequence"/>
</dbReference>
<accession>D7ELL2</accession>
<reference evidence="2 3" key="2">
    <citation type="journal article" date="2010" name="Nucleic Acids Res.">
        <title>BeetleBase in 2010: revisions to provide comprehensive genomic information for Tribolium castaneum.</title>
        <authorList>
            <person name="Kim H.S."/>
            <person name="Murphy T."/>
            <person name="Xia J."/>
            <person name="Caragea D."/>
            <person name="Park Y."/>
            <person name="Beeman R.W."/>
            <person name="Lorenzen M.D."/>
            <person name="Butcher S."/>
            <person name="Manak J.R."/>
            <person name="Brown S.J."/>
        </authorList>
    </citation>
    <scope>NUCLEOTIDE SEQUENCE [LARGE SCALE GENOMIC DNA]</scope>
    <source>
        <strain evidence="2 3">Georgia GA2</strain>
    </source>
</reference>
<evidence type="ECO:0000256" key="1">
    <source>
        <dbReference type="SAM" id="MobiDB-lite"/>
    </source>
</evidence>
<organism evidence="2 3">
    <name type="scientific">Tribolium castaneum</name>
    <name type="common">Red flour beetle</name>
    <dbReference type="NCBI Taxonomy" id="7070"/>
    <lineage>
        <taxon>Eukaryota</taxon>
        <taxon>Metazoa</taxon>
        <taxon>Ecdysozoa</taxon>
        <taxon>Arthropoda</taxon>
        <taxon>Hexapoda</taxon>
        <taxon>Insecta</taxon>
        <taxon>Pterygota</taxon>
        <taxon>Neoptera</taxon>
        <taxon>Endopterygota</taxon>
        <taxon>Coleoptera</taxon>
        <taxon>Polyphaga</taxon>
        <taxon>Cucujiformia</taxon>
        <taxon>Tenebrionidae</taxon>
        <taxon>Tenebrionidae incertae sedis</taxon>
        <taxon>Tribolium</taxon>
    </lineage>
</organism>
<name>D7ELL2_TRICA</name>
<proteinExistence type="predicted"/>
<dbReference type="EMBL" id="KQ973049">
    <property type="protein sequence ID" value="EFA12238.2"/>
    <property type="molecule type" value="Genomic_DNA"/>
</dbReference>
<feature type="region of interest" description="Disordered" evidence="1">
    <location>
        <begin position="153"/>
        <end position="194"/>
    </location>
</feature>
<feature type="compositionally biased region" description="Low complexity" evidence="1">
    <location>
        <begin position="158"/>
        <end position="176"/>
    </location>
</feature>
<reference evidence="2 3" key="1">
    <citation type="journal article" date="2008" name="Nature">
        <title>The genome of the model beetle and pest Tribolium castaneum.</title>
        <authorList>
            <consortium name="Tribolium Genome Sequencing Consortium"/>
            <person name="Richards S."/>
            <person name="Gibbs R.A."/>
            <person name="Weinstock G.M."/>
            <person name="Brown S.J."/>
            <person name="Denell R."/>
            <person name="Beeman R.W."/>
            <person name="Gibbs R."/>
            <person name="Beeman R.W."/>
            <person name="Brown S.J."/>
            <person name="Bucher G."/>
            <person name="Friedrich M."/>
            <person name="Grimmelikhuijzen C.J."/>
            <person name="Klingler M."/>
            <person name="Lorenzen M."/>
            <person name="Richards S."/>
            <person name="Roth S."/>
            <person name="Schroder R."/>
            <person name="Tautz D."/>
            <person name="Zdobnov E.M."/>
            <person name="Muzny D."/>
            <person name="Gibbs R.A."/>
            <person name="Weinstock G.M."/>
            <person name="Attaway T."/>
            <person name="Bell S."/>
            <person name="Buhay C.J."/>
            <person name="Chandrabose M.N."/>
            <person name="Chavez D."/>
            <person name="Clerk-Blankenburg K.P."/>
            <person name="Cree A."/>
            <person name="Dao M."/>
            <person name="Davis C."/>
            <person name="Chacko J."/>
            <person name="Dinh H."/>
            <person name="Dugan-Rocha S."/>
            <person name="Fowler G."/>
            <person name="Garner T.T."/>
            <person name="Garnes J."/>
            <person name="Gnirke A."/>
            <person name="Hawes A."/>
            <person name="Hernandez J."/>
            <person name="Hines S."/>
            <person name="Holder M."/>
            <person name="Hume J."/>
            <person name="Jhangiani S.N."/>
            <person name="Joshi V."/>
            <person name="Khan Z.M."/>
            <person name="Jackson L."/>
            <person name="Kovar C."/>
            <person name="Kowis A."/>
            <person name="Lee S."/>
            <person name="Lewis L.R."/>
            <person name="Margolis J."/>
            <person name="Morgan M."/>
            <person name="Nazareth L.V."/>
            <person name="Nguyen N."/>
            <person name="Okwuonu G."/>
            <person name="Parker D."/>
            <person name="Richards S."/>
            <person name="Ruiz S.J."/>
            <person name="Santibanez J."/>
            <person name="Savard J."/>
            <person name="Scherer S.E."/>
            <person name="Schneider B."/>
            <person name="Sodergren E."/>
            <person name="Tautz D."/>
            <person name="Vattahil S."/>
            <person name="Villasana D."/>
            <person name="White C.S."/>
            <person name="Wright R."/>
            <person name="Park Y."/>
            <person name="Beeman R.W."/>
            <person name="Lord J."/>
            <person name="Oppert B."/>
            <person name="Lorenzen M."/>
            <person name="Brown S."/>
            <person name="Wang L."/>
            <person name="Savard J."/>
            <person name="Tautz D."/>
            <person name="Richards S."/>
            <person name="Weinstock G."/>
            <person name="Gibbs R.A."/>
            <person name="Liu Y."/>
            <person name="Worley K."/>
            <person name="Weinstock G."/>
            <person name="Elsik C.G."/>
            <person name="Reese J.T."/>
            <person name="Elhaik E."/>
            <person name="Landan G."/>
            <person name="Graur D."/>
            <person name="Arensburger P."/>
            <person name="Atkinson P."/>
            <person name="Beeman R.W."/>
            <person name="Beidler J."/>
            <person name="Brown S.J."/>
            <person name="Demuth J.P."/>
            <person name="Drury D.W."/>
            <person name="Du Y.Z."/>
            <person name="Fujiwara H."/>
            <person name="Lorenzen M."/>
            <person name="Maselli V."/>
            <person name="Osanai M."/>
            <person name="Park Y."/>
            <person name="Robertson H.M."/>
            <person name="Tu Z."/>
            <person name="Wang J.J."/>
            <person name="Wang S."/>
            <person name="Richards S."/>
            <person name="Song H."/>
            <person name="Zhang L."/>
            <person name="Sodergren E."/>
            <person name="Werner D."/>
            <person name="Stanke M."/>
            <person name="Morgenstern B."/>
            <person name="Solovyev V."/>
            <person name="Kosarev P."/>
            <person name="Brown G."/>
            <person name="Chen H.C."/>
            <person name="Ermolaeva O."/>
            <person name="Hlavina W."/>
            <person name="Kapustin Y."/>
            <person name="Kiryutin B."/>
            <person name="Kitts P."/>
            <person name="Maglott D."/>
            <person name="Pruitt K."/>
            <person name="Sapojnikov V."/>
            <person name="Souvorov A."/>
            <person name="Mackey A.J."/>
            <person name="Waterhouse R.M."/>
            <person name="Wyder S."/>
            <person name="Zdobnov E.M."/>
            <person name="Zdobnov E.M."/>
            <person name="Wyder S."/>
            <person name="Kriventseva E.V."/>
            <person name="Kadowaki T."/>
            <person name="Bork P."/>
            <person name="Aranda M."/>
            <person name="Bao R."/>
            <person name="Beermann A."/>
            <person name="Berns N."/>
            <person name="Bolognesi R."/>
            <person name="Bonneton F."/>
            <person name="Bopp D."/>
            <person name="Brown S.J."/>
            <person name="Bucher G."/>
            <person name="Butts T."/>
            <person name="Chaumot A."/>
            <person name="Denell R.E."/>
            <person name="Ferrier D.E."/>
            <person name="Friedrich M."/>
            <person name="Gordon C.M."/>
            <person name="Jindra M."/>
            <person name="Klingler M."/>
            <person name="Lan Q."/>
            <person name="Lattorff H.M."/>
            <person name="Laudet V."/>
            <person name="von Levetsow C."/>
            <person name="Liu Z."/>
            <person name="Lutz R."/>
            <person name="Lynch J.A."/>
            <person name="da Fonseca R.N."/>
            <person name="Posnien N."/>
            <person name="Reuter R."/>
            <person name="Roth S."/>
            <person name="Savard J."/>
            <person name="Schinko J.B."/>
            <person name="Schmitt C."/>
            <person name="Schoppmeier M."/>
            <person name="Schroder R."/>
            <person name="Shippy T.D."/>
            <person name="Simonnet F."/>
            <person name="Marques-Souza H."/>
            <person name="Tautz D."/>
            <person name="Tomoyasu Y."/>
            <person name="Trauner J."/>
            <person name="Van der Zee M."/>
            <person name="Vervoort M."/>
            <person name="Wittkopp N."/>
            <person name="Wimmer E.A."/>
            <person name="Yang X."/>
            <person name="Jones A.K."/>
            <person name="Sattelle D.B."/>
            <person name="Ebert P.R."/>
            <person name="Nelson D."/>
            <person name="Scott J.G."/>
            <person name="Beeman R.W."/>
            <person name="Muthukrishnan S."/>
            <person name="Kramer K.J."/>
            <person name="Arakane Y."/>
            <person name="Beeman R.W."/>
            <person name="Zhu Q."/>
            <person name="Hogenkamp D."/>
            <person name="Dixit R."/>
            <person name="Oppert B."/>
            <person name="Jiang H."/>
            <person name="Zou Z."/>
            <person name="Marshall J."/>
            <person name="Elpidina E."/>
            <person name="Vinokurov K."/>
            <person name="Oppert C."/>
            <person name="Zou Z."/>
            <person name="Evans J."/>
            <person name="Lu Z."/>
            <person name="Zhao P."/>
            <person name="Sumathipala N."/>
            <person name="Altincicek B."/>
            <person name="Vilcinskas A."/>
            <person name="Williams M."/>
            <person name="Hultmark D."/>
            <person name="Hetru C."/>
            <person name="Jiang H."/>
            <person name="Grimmelikhuijzen C.J."/>
            <person name="Hauser F."/>
            <person name="Cazzamali G."/>
            <person name="Williamson M."/>
            <person name="Park Y."/>
            <person name="Li B."/>
            <person name="Tanaka Y."/>
            <person name="Predel R."/>
            <person name="Neupert S."/>
            <person name="Schachtner J."/>
            <person name="Verleyen P."/>
            <person name="Raible F."/>
            <person name="Bork P."/>
            <person name="Friedrich M."/>
            <person name="Walden K.K."/>
            <person name="Robertson H.M."/>
            <person name="Angeli S."/>
            <person name="Foret S."/>
            <person name="Bucher G."/>
            <person name="Schuetz S."/>
            <person name="Maleszka R."/>
            <person name="Wimmer E.A."/>
            <person name="Beeman R.W."/>
            <person name="Lorenzen M."/>
            <person name="Tomoyasu Y."/>
            <person name="Miller S.C."/>
            <person name="Grossmann D."/>
            <person name="Bucher G."/>
        </authorList>
    </citation>
    <scope>NUCLEOTIDE SEQUENCE [LARGE SCALE GENOMIC DNA]</scope>
    <source>
        <strain evidence="2 3">Georgia GA2</strain>
    </source>
</reference>
<feature type="non-terminal residue" evidence="2">
    <location>
        <position position="1"/>
    </location>
</feature>
<sequence length="194" mass="21908">HRKMGQPAKSNVKITTSKYYQQQITFIFSSVTFLAFIEEHKIRKTMVQEKRYGVDSRLIDELKVLQLKRRKRAMFQQLAFVSFNNGGETEMMVTASHKRITVDLIQNCRPPVQEIDRIDDTTVEIVMSVALFIRIRFRSAASLDAFKRTLGDLAENDSSSSSSSEESNGSTSPEGSQTSVSTTDETMLTLPGEI</sequence>
<protein>
    <submittedName>
        <fullName evidence="2">Uncharacterized protein</fullName>
    </submittedName>
</protein>
<keyword evidence="3" id="KW-1185">Reference proteome</keyword>
<feature type="compositionally biased region" description="Polar residues" evidence="1">
    <location>
        <begin position="177"/>
        <end position="186"/>
    </location>
</feature>